<protein>
    <submittedName>
        <fullName evidence="1">Uncharacterized protein</fullName>
    </submittedName>
</protein>
<dbReference type="Proteomes" id="UP000178726">
    <property type="component" value="Unassembled WGS sequence"/>
</dbReference>
<evidence type="ECO:0000313" key="1">
    <source>
        <dbReference type="EMBL" id="OGH81308.1"/>
    </source>
</evidence>
<name>A0A1F6NBX9_9BACT</name>
<gene>
    <name evidence="1" type="ORF">A3I29_02875</name>
</gene>
<comment type="caution">
    <text evidence="1">The sequence shown here is derived from an EMBL/GenBank/DDBJ whole genome shotgun (WGS) entry which is preliminary data.</text>
</comment>
<sequence>MRFMVHKKDNPTIQDVLEAISDFAHYVQGKFEGIDGKFEGIEQRLTKIEETMVTKDYLDEKLADFRGDMVVLVRKEDTKLTSLISLLAHKNVLSKTEERQISNMEPFAH</sequence>
<accession>A0A1F6NBX9</accession>
<organism evidence="1 2">
    <name type="scientific">Candidatus Magasanikbacteria bacterium RIFCSPLOWO2_02_FULL_44_11</name>
    <dbReference type="NCBI Taxonomy" id="1798689"/>
    <lineage>
        <taxon>Bacteria</taxon>
        <taxon>Candidatus Magasanikiibacteriota</taxon>
    </lineage>
</organism>
<proteinExistence type="predicted"/>
<dbReference type="EMBL" id="MFQK01000005">
    <property type="protein sequence ID" value="OGH81308.1"/>
    <property type="molecule type" value="Genomic_DNA"/>
</dbReference>
<evidence type="ECO:0000313" key="2">
    <source>
        <dbReference type="Proteomes" id="UP000178726"/>
    </source>
</evidence>
<dbReference type="AlphaFoldDB" id="A0A1F6NBX9"/>
<reference evidence="1 2" key="1">
    <citation type="journal article" date="2016" name="Nat. Commun.">
        <title>Thousands of microbial genomes shed light on interconnected biogeochemical processes in an aquifer system.</title>
        <authorList>
            <person name="Anantharaman K."/>
            <person name="Brown C.T."/>
            <person name="Hug L.A."/>
            <person name="Sharon I."/>
            <person name="Castelle C.J."/>
            <person name="Probst A.J."/>
            <person name="Thomas B.C."/>
            <person name="Singh A."/>
            <person name="Wilkins M.J."/>
            <person name="Karaoz U."/>
            <person name="Brodie E.L."/>
            <person name="Williams K.H."/>
            <person name="Hubbard S.S."/>
            <person name="Banfield J.F."/>
        </authorList>
    </citation>
    <scope>NUCLEOTIDE SEQUENCE [LARGE SCALE GENOMIC DNA]</scope>
</reference>